<dbReference type="Pfam" id="PF12937">
    <property type="entry name" value="F-box-like"/>
    <property type="match status" value="1"/>
</dbReference>
<organism evidence="2 3">
    <name type="scientific">Nesidiocoris tenuis</name>
    <dbReference type="NCBI Taxonomy" id="355587"/>
    <lineage>
        <taxon>Eukaryota</taxon>
        <taxon>Metazoa</taxon>
        <taxon>Ecdysozoa</taxon>
        <taxon>Arthropoda</taxon>
        <taxon>Hexapoda</taxon>
        <taxon>Insecta</taxon>
        <taxon>Pterygota</taxon>
        <taxon>Neoptera</taxon>
        <taxon>Paraneoptera</taxon>
        <taxon>Hemiptera</taxon>
        <taxon>Heteroptera</taxon>
        <taxon>Panheteroptera</taxon>
        <taxon>Cimicomorpha</taxon>
        <taxon>Miridae</taxon>
        <taxon>Dicyphina</taxon>
        <taxon>Nesidiocoris</taxon>
    </lineage>
</organism>
<name>A0ABN7AZI7_9HEMI</name>
<evidence type="ECO:0000313" key="2">
    <source>
        <dbReference type="EMBL" id="BES96360.1"/>
    </source>
</evidence>
<evidence type="ECO:0000313" key="3">
    <source>
        <dbReference type="Proteomes" id="UP001307889"/>
    </source>
</evidence>
<dbReference type="SUPFAM" id="SSF81383">
    <property type="entry name" value="F-box domain"/>
    <property type="match status" value="1"/>
</dbReference>
<dbReference type="Gene3D" id="1.20.1280.50">
    <property type="match status" value="1"/>
</dbReference>
<dbReference type="SMART" id="SM00256">
    <property type="entry name" value="FBOX"/>
    <property type="match status" value="1"/>
</dbReference>
<dbReference type="InterPro" id="IPR036322">
    <property type="entry name" value="WD40_repeat_dom_sf"/>
</dbReference>
<gene>
    <name evidence="2" type="ORF">NTJ_09171</name>
</gene>
<proteinExistence type="predicted"/>
<dbReference type="PROSITE" id="PS50181">
    <property type="entry name" value="FBOX"/>
    <property type="match status" value="1"/>
</dbReference>
<dbReference type="SUPFAM" id="SSF50978">
    <property type="entry name" value="WD40 repeat-like"/>
    <property type="match status" value="1"/>
</dbReference>
<evidence type="ECO:0000259" key="1">
    <source>
        <dbReference type="PROSITE" id="PS50181"/>
    </source>
</evidence>
<feature type="domain" description="F-box" evidence="1">
    <location>
        <begin position="14"/>
        <end position="60"/>
    </location>
</feature>
<sequence length="476" mass="54703">MMDIPGIAPAGESFDILGELPTELGQRILSFLSARELARVAGVSRLWRSLVNCGPIWRRHCRSEQWDSLEKMVNNFKSHVPLSLVKPGLDSLEPLCSWRINYERNRGLPVSWARNRTVRYRLSDPTDPAITCISCDGIHVAMARLDGSVTVLNVERLPFFVKEFRALLPAPIIQIKLMGDFCIIQQHMLLQLFSVKTGFIDAKCFDMGFSLIELIERTKWKPRQVKNRYKPGKMKDVFFEVVDGERVFVAVRDFQCVYVWDKSGKRVDTIHINNRMCKIRDMILHEGCLYLIYAASRSIRHVTAYCLRERRWIFEVTTPLCKTQKLLGARSLLIGVAVAGPGLTCTGVITAWYRDTGKIVSVRHTAEYVCFRTVTTSYELVIYAETTSVSIWEPRSNSILRKVSTYGNPVFLKNLAFTFVAIFTDRYAYVWDWFSGQRCFRLYAIYDPDGGDFVWNDETKLLIITEDDVLDMIGFC</sequence>
<accession>A0ABN7AZI7</accession>
<keyword evidence="3" id="KW-1185">Reference proteome</keyword>
<protein>
    <submittedName>
        <fullName evidence="2">WD domain, G-beta repeat</fullName>
    </submittedName>
</protein>
<dbReference type="InterPro" id="IPR036047">
    <property type="entry name" value="F-box-like_dom_sf"/>
</dbReference>
<reference evidence="2 3" key="1">
    <citation type="submission" date="2023-09" db="EMBL/GenBank/DDBJ databases">
        <title>Nesidiocoris tenuis whole genome shotgun sequence.</title>
        <authorList>
            <person name="Shibata T."/>
            <person name="Shimoda M."/>
            <person name="Kobayashi T."/>
            <person name="Uehara T."/>
        </authorList>
    </citation>
    <scope>NUCLEOTIDE SEQUENCE [LARGE SCALE GENOMIC DNA]</scope>
    <source>
        <strain evidence="2 3">Japan</strain>
    </source>
</reference>
<dbReference type="InterPro" id="IPR001810">
    <property type="entry name" value="F-box_dom"/>
</dbReference>
<dbReference type="EMBL" id="AP028915">
    <property type="protein sequence ID" value="BES96360.1"/>
    <property type="molecule type" value="Genomic_DNA"/>
</dbReference>
<dbReference type="Proteomes" id="UP001307889">
    <property type="component" value="Chromosome 7"/>
</dbReference>